<dbReference type="KEGG" id="bcx:BCA_1050"/>
<dbReference type="Proteomes" id="UP000002210">
    <property type="component" value="Chromosome"/>
</dbReference>
<protein>
    <recommendedName>
        <fullName evidence="3">Group-specific protein</fullName>
    </recommendedName>
</protein>
<dbReference type="RefSeq" id="WP_000067596.1">
    <property type="nucleotide sequence ID" value="NC_012472.1"/>
</dbReference>
<sequence>MSNLNKSRMEILKRKARRKELINELSSLVTVSEESFMDAETNDLFCKGLFSKLEKVSDKKKIGDTNYKENRKLSIELLSELINSINFPVNQGRLFFFTEYDLEAVELNIDEIFDNLEDLSIKSGFLIGSGDFVLVGDDLDFGLCIERTEYYYEFSMWGLAKI</sequence>
<organism evidence="1 2">
    <name type="scientific">Bacillus cereus (strain 03BB102)</name>
    <dbReference type="NCBI Taxonomy" id="572264"/>
    <lineage>
        <taxon>Bacteria</taxon>
        <taxon>Bacillati</taxon>
        <taxon>Bacillota</taxon>
        <taxon>Bacilli</taxon>
        <taxon>Bacillales</taxon>
        <taxon>Bacillaceae</taxon>
        <taxon>Bacillus</taxon>
        <taxon>Bacillus cereus group</taxon>
    </lineage>
</organism>
<proteinExistence type="predicted"/>
<evidence type="ECO:0008006" key="3">
    <source>
        <dbReference type="Google" id="ProtNLM"/>
    </source>
</evidence>
<dbReference type="PATRIC" id="fig|572264.18.peg.996"/>
<dbReference type="AlphaFoldDB" id="A0A158RK62"/>
<dbReference type="EMBL" id="CP001407">
    <property type="protein sequence ID" value="ACO27431.1"/>
    <property type="molecule type" value="Genomic_DNA"/>
</dbReference>
<evidence type="ECO:0000313" key="1">
    <source>
        <dbReference type="EMBL" id="ACO27431.1"/>
    </source>
</evidence>
<accession>A0A158RK62</accession>
<reference evidence="1 2" key="1">
    <citation type="submission" date="2009-02" db="EMBL/GenBank/DDBJ databases">
        <title>Genome sequence of Bacillus cereus 03BB102.</title>
        <authorList>
            <person name="Dodson R.J."/>
            <person name="Jackson P."/>
            <person name="Munk A.C."/>
            <person name="Brettin T."/>
            <person name="Bruce D."/>
            <person name="Detter C."/>
            <person name="Tapia R."/>
            <person name="Han C."/>
            <person name="Sutton G."/>
            <person name="Sims D."/>
        </authorList>
    </citation>
    <scope>NUCLEOTIDE SEQUENCE [LARGE SCALE GENOMIC DNA]</scope>
    <source>
        <strain evidence="1 2">03BB102</strain>
    </source>
</reference>
<dbReference type="InterPro" id="IPR057807">
    <property type="entry name" value="YxiF"/>
</dbReference>
<dbReference type="Pfam" id="PF24715">
    <property type="entry name" value="YxiF"/>
    <property type="match status" value="1"/>
</dbReference>
<gene>
    <name evidence="1" type="ordered locus">BCA_1050</name>
</gene>
<evidence type="ECO:0000313" key="2">
    <source>
        <dbReference type="Proteomes" id="UP000002210"/>
    </source>
</evidence>
<name>A0A158RK62_BACC3</name>